<dbReference type="Proteomes" id="UP000501602">
    <property type="component" value="Chromosome"/>
</dbReference>
<dbReference type="EMBL" id="CP051180">
    <property type="protein sequence ID" value="QIZ78757.1"/>
    <property type="molecule type" value="Genomic_DNA"/>
</dbReference>
<dbReference type="Pfam" id="PF10987">
    <property type="entry name" value="DUF2806"/>
    <property type="match status" value="1"/>
</dbReference>
<evidence type="ECO:0000313" key="2">
    <source>
        <dbReference type="Proteomes" id="UP000501602"/>
    </source>
</evidence>
<evidence type="ECO:0000313" key="1">
    <source>
        <dbReference type="EMBL" id="QIZ78757.1"/>
    </source>
</evidence>
<sequence length="272" mass="30537">MNSNLAIEGTKSPHTVATSTRASVMQLTKAVGLSQDGGSRTLDERITYRREHIAEQYQLNVEAVLKHAINDSQNDIASHELDPDWWHHFQYMAEQIHSPKMQQLWGKILTIELAQPRSFGLKALEVLKRMNPRDAQLLLSAVSLSCSFEQDLSPVIITGWRTDPALGGIIAGRGEQLSLSNFQLPYSAVLTLRELGLVHAVELETGRLRPAPMRIQFKGKALQLTPKHSRFHLRYYRFTSSGQELIRLLQESSNSNYIASLSALAPKDANWA</sequence>
<reference evidence="1 2" key="1">
    <citation type="submission" date="2020-04" db="EMBL/GenBank/DDBJ databases">
        <title>Ferrimonas sp. S7 isolated from sea water.</title>
        <authorList>
            <person name="Bae S.S."/>
            <person name="Baek K."/>
        </authorList>
    </citation>
    <scope>NUCLEOTIDE SEQUENCE [LARGE SCALE GENOMIC DNA]</scope>
    <source>
        <strain evidence="1 2">S7</strain>
    </source>
</reference>
<protein>
    <submittedName>
        <fullName evidence="1">TIGR03899 family protein</fullName>
    </submittedName>
</protein>
<name>A0A6H1UI25_9GAMM</name>
<dbReference type="InterPro" id="IPR021254">
    <property type="entry name" value="DUF2806"/>
</dbReference>
<dbReference type="NCBIfam" id="TIGR03899">
    <property type="entry name" value="TIGR03899 family protein"/>
    <property type="match status" value="1"/>
</dbReference>
<dbReference type="RefSeq" id="WP_168663027.1">
    <property type="nucleotide sequence ID" value="NZ_CP051180.1"/>
</dbReference>
<organism evidence="1 2">
    <name type="scientific">Ferrimonas lipolytica</name>
    <dbReference type="NCBI Taxonomy" id="2724191"/>
    <lineage>
        <taxon>Bacteria</taxon>
        <taxon>Pseudomonadati</taxon>
        <taxon>Pseudomonadota</taxon>
        <taxon>Gammaproteobacteria</taxon>
        <taxon>Alteromonadales</taxon>
        <taxon>Ferrimonadaceae</taxon>
        <taxon>Ferrimonas</taxon>
    </lineage>
</organism>
<keyword evidence="2" id="KW-1185">Reference proteome</keyword>
<dbReference type="KEGG" id="fes:HER31_18740"/>
<gene>
    <name evidence="1" type="ORF">HER31_18740</name>
</gene>
<dbReference type="AlphaFoldDB" id="A0A6H1UI25"/>
<proteinExistence type="predicted"/>
<accession>A0A6H1UI25</accession>